<protein>
    <submittedName>
        <fullName evidence="2">Uncharacterized protein</fullName>
    </submittedName>
</protein>
<keyword evidence="1" id="KW-0732">Signal</keyword>
<dbReference type="AlphaFoldDB" id="A0A438AEX1"/>
<evidence type="ECO:0000313" key="2">
    <source>
        <dbReference type="EMBL" id="RVV97251.1"/>
    </source>
</evidence>
<gene>
    <name evidence="2" type="ORF">EKE94_14645</name>
</gene>
<feature type="signal peptide" evidence="1">
    <location>
        <begin position="1"/>
        <end position="19"/>
    </location>
</feature>
<reference evidence="2 3" key="1">
    <citation type="submission" date="2018-11" db="EMBL/GenBank/DDBJ databases">
        <title>Mesobaculum littorinae gen. nov., sp. nov., isolated from Littorina scabra that represents a novel genus of the order Rhodobacteraceae.</title>
        <authorList>
            <person name="Li F."/>
        </authorList>
    </citation>
    <scope>NUCLEOTIDE SEQUENCE [LARGE SCALE GENOMIC DNA]</scope>
    <source>
        <strain evidence="2 3">M0103</strain>
    </source>
</reference>
<keyword evidence="3" id="KW-1185">Reference proteome</keyword>
<organism evidence="2 3">
    <name type="scientific">Mesobaculum littorinae</name>
    <dbReference type="NCBI Taxonomy" id="2486419"/>
    <lineage>
        <taxon>Bacteria</taxon>
        <taxon>Pseudomonadati</taxon>
        <taxon>Pseudomonadota</taxon>
        <taxon>Alphaproteobacteria</taxon>
        <taxon>Rhodobacterales</taxon>
        <taxon>Roseobacteraceae</taxon>
        <taxon>Mesobaculum</taxon>
    </lineage>
</organism>
<dbReference type="EMBL" id="RQXX01000005">
    <property type="protein sequence ID" value="RVV97251.1"/>
    <property type="molecule type" value="Genomic_DNA"/>
</dbReference>
<dbReference type="RefSeq" id="WP_127907377.1">
    <property type="nucleotide sequence ID" value="NZ_RQXX01000005.1"/>
</dbReference>
<evidence type="ECO:0000313" key="3">
    <source>
        <dbReference type="Proteomes" id="UP000285908"/>
    </source>
</evidence>
<proteinExistence type="predicted"/>
<sequence>MIRAVRSLSLSLAVLVAAAAGLPRAGQALDTAHLMAALDPPEGLTIVDHQDGRFVIQVWPNLVTGASARRVAAGTAQAHCADKGLRPIFTNAERYSKLRLDAWSFAGRCE</sequence>
<comment type="caution">
    <text evidence="2">The sequence shown here is derived from an EMBL/GenBank/DDBJ whole genome shotgun (WGS) entry which is preliminary data.</text>
</comment>
<accession>A0A438AEX1</accession>
<evidence type="ECO:0000256" key="1">
    <source>
        <dbReference type="SAM" id="SignalP"/>
    </source>
</evidence>
<feature type="chain" id="PRO_5019551607" evidence="1">
    <location>
        <begin position="20"/>
        <end position="110"/>
    </location>
</feature>
<dbReference type="Proteomes" id="UP000285908">
    <property type="component" value="Unassembled WGS sequence"/>
</dbReference>
<name>A0A438AEX1_9RHOB</name>